<feature type="compositionally biased region" description="Acidic residues" evidence="4">
    <location>
        <begin position="130"/>
        <end position="142"/>
    </location>
</feature>
<feature type="domain" description="JmjC" evidence="5">
    <location>
        <begin position="958"/>
        <end position="1136"/>
    </location>
</feature>
<comment type="subcellular location">
    <subcellularLocation>
        <location evidence="1">Nucleus</location>
    </subcellularLocation>
</comment>
<evidence type="ECO:0000256" key="3">
    <source>
        <dbReference type="ARBA" id="ARBA00023242"/>
    </source>
</evidence>
<dbReference type="Proteomes" id="UP000827549">
    <property type="component" value="Chromosome 2"/>
</dbReference>
<gene>
    <name evidence="6" type="primary">KDM3B</name>
    <name evidence="6" type="ORF">LOC62_02G002032</name>
</gene>
<feature type="region of interest" description="Disordered" evidence="4">
    <location>
        <begin position="171"/>
        <end position="300"/>
    </location>
</feature>
<dbReference type="GO" id="GO:0000785">
    <property type="term" value="C:chromatin"/>
    <property type="evidence" value="ECO:0007669"/>
    <property type="project" value="TreeGrafter"/>
</dbReference>
<dbReference type="GO" id="GO:0000118">
    <property type="term" value="C:histone deacetylase complex"/>
    <property type="evidence" value="ECO:0007669"/>
    <property type="project" value="TreeGrafter"/>
</dbReference>
<dbReference type="GO" id="GO:0032454">
    <property type="term" value="F:histone H3K9 demethylase activity"/>
    <property type="evidence" value="ECO:0007669"/>
    <property type="project" value="InterPro"/>
</dbReference>
<dbReference type="PROSITE" id="PS51184">
    <property type="entry name" value="JMJC"/>
    <property type="match status" value="1"/>
</dbReference>
<dbReference type="Pfam" id="PF02373">
    <property type="entry name" value="JmjC"/>
    <property type="match status" value="1"/>
</dbReference>
<feature type="compositionally biased region" description="Low complexity" evidence="4">
    <location>
        <begin position="772"/>
        <end position="789"/>
    </location>
</feature>
<sequence length="1366" mass="149340">MSMDMEEPAASRPDEGRVSPQREATDGPAPPHPDNAVQPVTPEGQLGVTDDMGLTASKQAEPADESQNDAVCEPSPPPEDDLAPLPKEFDPDAPTPVITSAPLPDDDLAIRREPTPEPEPAPEAPAADEQTIDEPMDVEDADPYLHDTSQLASEYDRAGILTAIGTIEWSQALVDGEEEEAMNEPREEEPMNEAEPTIEEPVQEQDEAARRRSPSLSPLSPLSELPSEFIEEVTPVPAPAPAAESSKAAQRRSASPMKRSNTDNGVIDLTGPEDGRSRRKGKAPERFGGGSADFGDLGDDIEVGPKGKRVYKKAKGLDGRPIKREPKSRKRLDLDLGISRDGELPPEKVAPRARTLTDAKIKEMLKGKDKEVQLAPCIRPRYGRWGKCTQCVSKLGGDSCRFRSYRTFPIDPATAEIQGPGFFESTEWAGEMTPLPHHFNTELTEEHMARTERTVAAPLLNLITDEMRHVLKNDPLLRGVDSALHRSVCDFCASTIFGGFFFCKKCGRDYCLECERFFSRSSLELRNSPWALSDAARPRLQRCTRKNDEDLPKENHKGGVFMHSREDLQAVSRFTAKEIKDNWLALIDFVLEPQSDKFSVEECLLSLGVQESETELADAVRQYFESEKTKRPTAAPAPAITNEEIDKLYEASQDLPRVPDPTDLKTHPFIYIDAAKLDNDKFDVLWSRGEPMVAYGVEGQLKLDWSPDGFIRRFGHVLECQTEAVQKMTVGQFFQMFKDRALRELHVDDWPNPSSTPVRGRSMAGTLSGPTSAAPSRSRSPSVRALSPVKQVEGVNGVNGARGSSEDRARQTSPLKESAAAAVPASPRPRQPSPFKNGSDSRDVLPSKPNGNAPYSNGRSAETRGHTGGADDEGEKLKAGTEPEVVVVEEAATPDVVIVEDTATPEPAEEPEIVHVPRRIKPGIFKLKDWPSTDDFEFAYPDMYADFNRALPVPDFTRRDGVLNLYSHFPAGPTRPDIGPKMYNAFAAREDAGGMGSTRLHMDVADAVNIMLHASKRPDGTPGCAVWDLFKAEDADTLRLYLKDKFADSGDKTGKPSFTDPIHAQMFYLDAEMRQELFDKHGVTSFRVYQYPGQAVFIPAGCAHQVCNLADCIKIALDFVSPHNTHRCQQLVRDFRRENFLRAWKDDVLQLYNVMWYAWTNAAAVAASAQAARHAHLASLANGSSAPFTLRTALSSPSSRNLLSPAMSSVRDDPAPPSPRERVENETGSGIGSAGRRSGQSSPAPRDGAPDSAAPAATTTGRAGTEPAGDMDVDAVAQSPKQILTDKLFDAALAREPIAPALDLDPGKRSSPPPPPPEPSPPPRQQPGASREKPKLSQVIQRGHVPMDLAYSAMSRDLGSGADELP</sequence>
<dbReference type="InterPro" id="IPR003347">
    <property type="entry name" value="JmjC_dom"/>
</dbReference>
<feature type="compositionally biased region" description="Polar residues" evidence="4">
    <location>
        <begin position="849"/>
        <end position="860"/>
    </location>
</feature>
<dbReference type="PANTHER" id="PTHR12549">
    <property type="entry name" value="JMJC DOMAIN-CONTAINING HISTONE DEMETHYLATION PROTEIN"/>
    <property type="match status" value="1"/>
</dbReference>
<dbReference type="RefSeq" id="XP_062624517.1">
    <property type="nucleotide sequence ID" value="XM_062768533.1"/>
</dbReference>
<proteinExistence type="predicted"/>
<feature type="compositionally biased region" description="Pro residues" evidence="4">
    <location>
        <begin position="1311"/>
        <end position="1325"/>
    </location>
</feature>
<evidence type="ECO:0000313" key="6">
    <source>
        <dbReference type="EMBL" id="WOO78485.1"/>
    </source>
</evidence>
<keyword evidence="2" id="KW-0479">Metal-binding</keyword>
<dbReference type="EMBL" id="CP086715">
    <property type="protein sequence ID" value="WOO78485.1"/>
    <property type="molecule type" value="Genomic_DNA"/>
</dbReference>
<name>A0AAF0Y1R2_9TREE</name>
<dbReference type="PANTHER" id="PTHR12549:SF38">
    <property type="entry name" value="JMJC DOMAIN-CONTAINING HISTONE DEMETHYLASE 2, ISOFORM A"/>
    <property type="match status" value="1"/>
</dbReference>
<feature type="compositionally biased region" description="Low complexity" evidence="4">
    <location>
        <begin position="214"/>
        <end position="228"/>
    </location>
</feature>
<dbReference type="Gene3D" id="2.60.120.650">
    <property type="entry name" value="Cupin"/>
    <property type="match status" value="2"/>
</dbReference>
<evidence type="ECO:0000256" key="2">
    <source>
        <dbReference type="ARBA" id="ARBA00022723"/>
    </source>
</evidence>
<reference evidence="6" key="1">
    <citation type="submission" date="2023-10" db="EMBL/GenBank/DDBJ databases">
        <authorList>
            <person name="Noh H."/>
        </authorList>
    </citation>
    <scope>NUCLEOTIDE SEQUENCE</scope>
    <source>
        <strain evidence="6">DUCC4014</strain>
    </source>
</reference>
<feature type="compositionally biased region" description="Basic and acidic residues" evidence="4">
    <location>
        <begin position="1210"/>
        <end position="1225"/>
    </location>
</feature>
<dbReference type="GeneID" id="87805283"/>
<feature type="region of interest" description="Disordered" evidence="4">
    <location>
        <begin position="1196"/>
        <end position="1277"/>
    </location>
</feature>
<feature type="region of interest" description="Disordered" evidence="4">
    <location>
        <begin position="1"/>
        <end position="150"/>
    </location>
</feature>
<accession>A0AAF0Y1R2</accession>
<dbReference type="GO" id="GO:0006357">
    <property type="term" value="P:regulation of transcription by RNA polymerase II"/>
    <property type="evidence" value="ECO:0007669"/>
    <property type="project" value="TreeGrafter"/>
</dbReference>
<feature type="compositionally biased region" description="Acidic residues" evidence="4">
    <location>
        <begin position="190"/>
        <end position="206"/>
    </location>
</feature>
<evidence type="ECO:0000256" key="1">
    <source>
        <dbReference type="ARBA" id="ARBA00004123"/>
    </source>
</evidence>
<evidence type="ECO:0000313" key="7">
    <source>
        <dbReference type="Proteomes" id="UP000827549"/>
    </source>
</evidence>
<keyword evidence="7" id="KW-1185">Reference proteome</keyword>
<feature type="compositionally biased region" description="Low complexity" evidence="4">
    <location>
        <begin position="1234"/>
        <end position="1268"/>
    </location>
</feature>
<dbReference type="GO" id="GO:0003712">
    <property type="term" value="F:transcription coregulator activity"/>
    <property type="evidence" value="ECO:0007669"/>
    <property type="project" value="TreeGrafter"/>
</dbReference>
<dbReference type="SUPFAM" id="SSF51197">
    <property type="entry name" value="Clavaminate synthase-like"/>
    <property type="match status" value="1"/>
</dbReference>
<protein>
    <submittedName>
        <fullName evidence="6">Lysine-specific demethylase 3B</fullName>
    </submittedName>
</protein>
<dbReference type="SMART" id="SM00558">
    <property type="entry name" value="JmjC"/>
    <property type="match status" value="1"/>
</dbReference>
<evidence type="ECO:0000259" key="5">
    <source>
        <dbReference type="PROSITE" id="PS51184"/>
    </source>
</evidence>
<dbReference type="InterPro" id="IPR045109">
    <property type="entry name" value="LSDs-like"/>
</dbReference>
<feature type="region of interest" description="Disordered" evidence="4">
    <location>
        <begin position="748"/>
        <end position="882"/>
    </location>
</feature>
<feature type="compositionally biased region" description="Low complexity" evidence="4">
    <location>
        <begin position="1196"/>
        <end position="1205"/>
    </location>
</feature>
<keyword evidence="3" id="KW-0539">Nucleus</keyword>
<dbReference type="GO" id="GO:0031490">
    <property type="term" value="F:chromatin DNA binding"/>
    <property type="evidence" value="ECO:0007669"/>
    <property type="project" value="TreeGrafter"/>
</dbReference>
<organism evidence="6 7">
    <name type="scientific">Vanrija pseudolonga</name>
    <dbReference type="NCBI Taxonomy" id="143232"/>
    <lineage>
        <taxon>Eukaryota</taxon>
        <taxon>Fungi</taxon>
        <taxon>Dikarya</taxon>
        <taxon>Basidiomycota</taxon>
        <taxon>Agaricomycotina</taxon>
        <taxon>Tremellomycetes</taxon>
        <taxon>Trichosporonales</taxon>
        <taxon>Trichosporonaceae</taxon>
        <taxon>Vanrija</taxon>
    </lineage>
</organism>
<feature type="region of interest" description="Disordered" evidence="4">
    <location>
        <begin position="1296"/>
        <end position="1366"/>
    </location>
</feature>
<evidence type="ECO:0000256" key="4">
    <source>
        <dbReference type="SAM" id="MobiDB-lite"/>
    </source>
</evidence>
<dbReference type="GO" id="GO:0046872">
    <property type="term" value="F:metal ion binding"/>
    <property type="evidence" value="ECO:0007669"/>
    <property type="project" value="UniProtKB-KW"/>
</dbReference>